<dbReference type="OrthoDB" id="298012at2759"/>
<dbReference type="PANTHER" id="PTHR43333">
    <property type="entry name" value="2-HACID_DH_C DOMAIN-CONTAINING PROTEIN"/>
    <property type="match status" value="1"/>
</dbReference>
<proteinExistence type="predicted"/>
<keyword evidence="1" id="KW-0560">Oxidoreductase</keyword>
<dbReference type="AlphaFoldDB" id="A0A1Y2F9W6"/>
<keyword evidence="6" id="KW-1185">Reference proteome</keyword>
<feature type="coiled-coil region" evidence="3">
    <location>
        <begin position="344"/>
        <end position="371"/>
    </location>
</feature>
<organism evidence="5 6">
    <name type="scientific">Leucosporidium creatinivorum</name>
    <dbReference type="NCBI Taxonomy" id="106004"/>
    <lineage>
        <taxon>Eukaryota</taxon>
        <taxon>Fungi</taxon>
        <taxon>Dikarya</taxon>
        <taxon>Basidiomycota</taxon>
        <taxon>Pucciniomycotina</taxon>
        <taxon>Microbotryomycetes</taxon>
        <taxon>Leucosporidiales</taxon>
        <taxon>Leucosporidium</taxon>
    </lineage>
</organism>
<dbReference type="SUPFAM" id="SSF51735">
    <property type="entry name" value="NAD(P)-binding Rossmann-fold domains"/>
    <property type="match status" value="1"/>
</dbReference>
<dbReference type="PANTHER" id="PTHR43333:SF1">
    <property type="entry name" value="D-ISOMER SPECIFIC 2-HYDROXYACID DEHYDROGENASE NAD-BINDING DOMAIN-CONTAINING PROTEIN"/>
    <property type="match status" value="1"/>
</dbReference>
<sequence>MPPTPLTSIRTLLVLYPLQPASLLPRLRSIFPTVHFYPGPAGNDYSATVYPEPPDEVWREADAILCFGLPKGLKEVGQTPRLKLLQVVGSGTRQITDTPFYQSVPKDHPLILANSAGIHGGPIGEHVLMTTMMLLHKMQPIADITRGEKRWAAPQELGGLFVQELRGLTVGILGYGHIGREIARLSTAFGSRIIACTRTGVKASIGGYHLPGTGDPAGDLPPNGIPPPRKPACMSFLQECDVVVNMLPSSEGNRGFVGKEEFGVMKDTALFINPGRGDTIDQEALVSALQASLEATEPPTGLGGSLRIAGASLDVTNPEPLPPNHILFSLPNAIITPHCSWASKDNFVRAVDLLEENANRLEKGLGALNALRGRGEFDE</sequence>
<dbReference type="InterPro" id="IPR036291">
    <property type="entry name" value="NAD(P)-bd_dom_sf"/>
</dbReference>
<comment type="caution">
    <text evidence="5">The sequence shown here is derived from an EMBL/GenBank/DDBJ whole genome shotgun (WGS) entry which is preliminary data.</text>
</comment>
<dbReference type="GO" id="GO:0016491">
    <property type="term" value="F:oxidoreductase activity"/>
    <property type="evidence" value="ECO:0007669"/>
    <property type="project" value="UniProtKB-KW"/>
</dbReference>
<evidence type="ECO:0000256" key="3">
    <source>
        <dbReference type="SAM" id="Coils"/>
    </source>
</evidence>
<keyword evidence="2" id="KW-0520">NAD</keyword>
<dbReference type="EMBL" id="MCGR01000024">
    <property type="protein sequence ID" value="ORY80722.1"/>
    <property type="molecule type" value="Genomic_DNA"/>
</dbReference>
<dbReference type="InParanoid" id="A0A1Y2F9W6"/>
<evidence type="ECO:0000259" key="4">
    <source>
        <dbReference type="Pfam" id="PF02826"/>
    </source>
</evidence>
<dbReference type="Gene3D" id="3.40.50.720">
    <property type="entry name" value="NAD(P)-binding Rossmann-like Domain"/>
    <property type="match status" value="2"/>
</dbReference>
<dbReference type="Proteomes" id="UP000193467">
    <property type="component" value="Unassembled WGS sequence"/>
</dbReference>
<feature type="domain" description="D-isomer specific 2-hydroxyacid dehydrogenase NAD-binding" evidence="4">
    <location>
        <begin position="131"/>
        <end position="201"/>
    </location>
</feature>
<dbReference type="Pfam" id="PF02826">
    <property type="entry name" value="2-Hacid_dh_C"/>
    <property type="match status" value="2"/>
</dbReference>
<reference evidence="5 6" key="1">
    <citation type="submission" date="2016-07" db="EMBL/GenBank/DDBJ databases">
        <title>Pervasive Adenine N6-methylation of Active Genes in Fungi.</title>
        <authorList>
            <consortium name="DOE Joint Genome Institute"/>
            <person name="Mondo S.J."/>
            <person name="Dannebaum R.O."/>
            <person name="Kuo R.C."/>
            <person name="Labutti K."/>
            <person name="Haridas S."/>
            <person name="Kuo A."/>
            <person name="Salamov A."/>
            <person name="Ahrendt S.R."/>
            <person name="Lipzen A."/>
            <person name="Sullivan W."/>
            <person name="Andreopoulos W.B."/>
            <person name="Clum A."/>
            <person name="Lindquist E."/>
            <person name="Daum C."/>
            <person name="Ramamoorthy G.K."/>
            <person name="Gryganskyi A."/>
            <person name="Culley D."/>
            <person name="Magnuson J.K."/>
            <person name="James T.Y."/>
            <person name="O'Malley M.A."/>
            <person name="Stajich J.E."/>
            <person name="Spatafora J.W."/>
            <person name="Visel A."/>
            <person name="Grigoriev I.V."/>
        </authorList>
    </citation>
    <scope>NUCLEOTIDE SEQUENCE [LARGE SCALE GENOMIC DNA]</scope>
    <source>
        <strain evidence="5 6">62-1032</strain>
    </source>
</reference>
<name>A0A1Y2F9W6_9BASI</name>
<protein>
    <recommendedName>
        <fullName evidence="4">D-isomer specific 2-hydroxyacid dehydrogenase NAD-binding domain-containing protein</fullName>
    </recommendedName>
</protein>
<evidence type="ECO:0000256" key="2">
    <source>
        <dbReference type="ARBA" id="ARBA00023027"/>
    </source>
</evidence>
<evidence type="ECO:0000256" key="1">
    <source>
        <dbReference type="ARBA" id="ARBA00023002"/>
    </source>
</evidence>
<accession>A0A1Y2F9W6</accession>
<evidence type="ECO:0000313" key="6">
    <source>
        <dbReference type="Proteomes" id="UP000193467"/>
    </source>
</evidence>
<dbReference type="STRING" id="106004.A0A1Y2F9W6"/>
<dbReference type="InterPro" id="IPR006140">
    <property type="entry name" value="D-isomer_DH_NAD-bd"/>
</dbReference>
<feature type="domain" description="D-isomer specific 2-hydroxyacid dehydrogenase NAD-binding" evidence="4">
    <location>
        <begin position="235"/>
        <end position="340"/>
    </location>
</feature>
<dbReference type="GO" id="GO:0051287">
    <property type="term" value="F:NAD binding"/>
    <property type="evidence" value="ECO:0007669"/>
    <property type="project" value="InterPro"/>
</dbReference>
<keyword evidence="3" id="KW-0175">Coiled coil</keyword>
<evidence type="ECO:0000313" key="5">
    <source>
        <dbReference type="EMBL" id="ORY80722.1"/>
    </source>
</evidence>
<gene>
    <name evidence="5" type="ORF">BCR35DRAFT_352483</name>
</gene>